<keyword evidence="5 7" id="KW-1133">Transmembrane helix</keyword>
<accession>A0A853CIE5</accession>
<evidence type="ECO:0000256" key="5">
    <source>
        <dbReference type="ARBA" id="ARBA00022989"/>
    </source>
</evidence>
<feature type="domain" description="Major facilitator superfamily (MFS) profile" evidence="8">
    <location>
        <begin position="28"/>
        <end position="410"/>
    </location>
</feature>
<dbReference type="RefSeq" id="WP_179719030.1">
    <property type="nucleotide sequence ID" value="NZ_JACBZT010000001.1"/>
</dbReference>
<protein>
    <submittedName>
        <fullName evidence="9">Cyanate permease</fullName>
    </submittedName>
</protein>
<dbReference type="EMBL" id="JACBZT010000001">
    <property type="protein sequence ID" value="NYJ07287.1"/>
    <property type="molecule type" value="Genomic_DNA"/>
</dbReference>
<keyword evidence="3" id="KW-1003">Cell membrane</keyword>
<feature type="transmembrane region" description="Helical" evidence="7">
    <location>
        <begin position="224"/>
        <end position="250"/>
    </location>
</feature>
<feature type="transmembrane region" description="Helical" evidence="7">
    <location>
        <begin position="96"/>
        <end position="120"/>
    </location>
</feature>
<evidence type="ECO:0000256" key="4">
    <source>
        <dbReference type="ARBA" id="ARBA00022692"/>
    </source>
</evidence>
<reference evidence="9 10" key="1">
    <citation type="submission" date="2020-07" db="EMBL/GenBank/DDBJ databases">
        <title>Sequencing the genomes of 1000 actinobacteria strains.</title>
        <authorList>
            <person name="Klenk H.-P."/>
        </authorList>
    </citation>
    <scope>NUCLEOTIDE SEQUENCE [LARGE SCALE GENOMIC DNA]</scope>
    <source>
        <strain evidence="9 10">DSM 104001</strain>
    </source>
</reference>
<keyword evidence="4 7" id="KW-0812">Transmembrane</keyword>
<dbReference type="CDD" id="cd06174">
    <property type="entry name" value="MFS"/>
    <property type="match status" value="1"/>
</dbReference>
<feature type="transmembrane region" description="Helical" evidence="7">
    <location>
        <begin position="183"/>
        <end position="203"/>
    </location>
</feature>
<dbReference type="Proteomes" id="UP000541969">
    <property type="component" value="Unassembled WGS sequence"/>
</dbReference>
<evidence type="ECO:0000259" key="8">
    <source>
        <dbReference type="PROSITE" id="PS50850"/>
    </source>
</evidence>
<evidence type="ECO:0000256" key="2">
    <source>
        <dbReference type="ARBA" id="ARBA00022448"/>
    </source>
</evidence>
<dbReference type="PROSITE" id="PS50850">
    <property type="entry name" value="MFS"/>
    <property type="match status" value="1"/>
</dbReference>
<comment type="caution">
    <text evidence="9">The sequence shown here is derived from an EMBL/GenBank/DDBJ whole genome shotgun (WGS) entry which is preliminary data.</text>
</comment>
<dbReference type="Pfam" id="PF07690">
    <property type="entry name" value="MFS_1"/>
    <property type="match status" value="1"/>
</dbReference>
<evidence type="ECO:0000256" key="7">
    <source>
        <dbReference type="SAM" id="Phobius"/>
    </source>
</evidence>
<dbReference type="PANTHER" id="PTHR42718:SF46">
    <property type="entry name" value="BLR6921 PROTEIN"/>
    <property type="match status" value="1"/>
</dbReference>
<feature type="transmembrane region" description="Helical" evidence="7">
    <location>
        <begin position="383"/>
        <end position="402"/>
    </location>
</feature>
<keyword evidence="10" id="KW-1185">Reference proteome</keyword>
<feature type="transmembrane region" description="Helical" evidence="7">
    <location>
        <begin position="348"/>
        <end position="371"/>
    </location>
</feature>
<feature type="transmembrane region" description="Helical" evidence="7">
    <location>
        <begin position="262"/>
        <end position="283"/>
    </location>
</feature>
<dbReference type="SUPFAM" id="SSF103473">
    <property type="entry name" value="MFS general substrate transporter"/>
    <property type="match status" value="1"/>
</dbReference>
<keyword evidence="2" id="KW-0813">Transport</keyword>
<dbReference type="InterPro" id="IPR036259">
    <property type="entry name" value="MFS_trans_sf"/>
</dbReference>
<dbReference type="InterPro" id="IPR020846">
    <property type="entry name" value="MFS_dom"/>
</dbReference>
<evidence type="ECO:0000313" key="10">
    <source>
        <dbReference type="Proteomes" id="UP000541969"/>
    </source>
</evidence>
<keyword evidence="6 7" id="KW-0472">Membrane</keyword>
<dbReference type="GO" id="GO:0022857">
    <property type="term" value="F:transmembrane transporter activity"/>
    <property type="evidence" value="ECO:0007669"/>
    <property type="project" value="InterPro"/>
</dbReference>
<evidence type="ECO:0000256" key="6">
    <source>
        <dbReference type="ARBA" id="ARBA00023136"/>
    </source>
</evidence>
<dbReference type="PANTHER" id="PTHR42718">
    <property type="entry name" value="MAJOR FACILITATOR SUPERFAMILY MULTIDRUG TRANSPORTER MFSC"/>
    <property type="match status" value="1"/>
</dbReference>
<feature type="transmembrane region" description="Helical" evidence="7">
    <location>
        <begin position="64"/>
        <end position="84"/>
    </location>
</feature>
<dbReference type="AlphaFoldDB" id="A0A853CIE5"/>
<dbReference type="GO" id="GO:0005886">
    <property type="term" value="C:plasma membrane"/>
    <property type="evidence" value="ECO:0007669"/>
    <property type="project" value="UniProtKB-SubCell"/>
</dbReference>
<dbReference type="Gene3D" id="1.20.1250.20">
    <property type="entry name" value="MFS general substrate transporter like domains"/>
    <property type="match status" value="1"/>
</dbReference>
<feature type="transmembrane region" description="Helical" evidence="7">
    <location>
        <begin position="126"/>
        <end position="144"/>
    </location>
</feature>
<organism evidence="9 10">
    <name type="scientific">Petropleomorpha daqingensis</name>
    <dbReference type="NCBI Taxonomy" id="2026353"/>
    <lineage>
        <taxon>Bacteria</taxon>
        <taxon>Bacillati</taxon>
        <taxon>Actinomycetota</taxon>
        <taxon>Actinomycetes</taxon>
        <taxon>Geodermatophilales</taxon>
        <taxon>Geodermatophilaceae</taxon>
        <taxon>Petropleomorpha</taxon>
    </lineage>
</organism>
<feature type="transmembrane region" description="Helical" evidence="7">
    <location>
        <begin position="314"/>
        <end position="336"/>
    </location>
</feature>
<comment type="subcellular location">
    <subcellularLocation>
        <location evidence="1">Cell membrane</location>
        <topology evidence="1">Multi-pass membrane protein</topology>
    </subcellularLocation>
</comment>
<dbReference type="InterPro" id="IPR011701">
    <property type="entry name" value="MFS"/>
</dbReference>
<evidence type="ECO:0000313" key="9">
    <source>
        <dbReference type="EMBL" id="NYJ07287.1"/>
    </source>
</evidence>
<gene>
    <name evidence="9" type="ORF">GGQ55_003565</name>
</gene>
<sequence length="416" mass="41391">MLRSRASAAVRGPAAAAVGAGEATRWTAVGSLMAAGFVAAAQVGKGASALTELQADFGLSASAAAWYLSAMSALGAVFGTLLGWAGQALGFRRQVLLGLATIAVANVAGAALQTTGALLVTRVAEGLGFVLVVLAVPGLLPGLTAPRQRRLVMGAWGAYMPVGSGLAALLVPPVVAGLGWPTAWVLDAVLAVLAAVAVLRWVPGSPARRLPDRAGLLGALRSPGVLSLAGVFALYAGQYLAVLGLFPAMLVHDGGISLRTAGVLSGLAFLANAPGNLLGAYLLHRGVARWRLVVTGSLCMAATVWAGQDDALPLGVRIAAVALFSFLAGLVPSSLFSGVAALTAGTPAAGASVGVLTQGSSIGQLLVPPLVVAAGASSSSWTAQPAVLSCLGLLAVLGGVLYRRWDPASGQGEPPR</sequence>
<name>A0A853CIE5_9ACTN</name>
<feature type="transmembrane region" description="Helical" evidence="7">
    <location>
        <begin position="151"/>
        <end position="171"/>
    </location>
</feature>
<evidence type="ECO:0000256" key="3">
    <source>
        <dbReference type="ARBA" id="ARBA00022475"/>
    </source>
</evidence>
<feature type="transmembrane region" description="Helical" evidence="7">
    <location>
        <begin position="290"/>
        <end position="308"/>
    </location>
</feature>
<proteinExistence type="predicted"/>
<evidence type="ECO:0000256" key="1">
    <source>
        <dbReference type="ARBA" id="ARBA00004651"/>
    </source>
</evidence>